<dbReference type="InterPro" id="IPR036680">
    <property type="entry name" value="SPOR-like_sf"/>
</dbReference>
<feature type="transmembrane region" description="Helical" evidence="2">
    <location>
        <begin position="111"/>
        <end position="133"/>
    </location>
</feature>
<dbReference type="SUPFAM" id="SSF110997">
    <property type="entry name" value="Sporulation related repeat"/>
    <property type="match status" value="1"/>
</dbReference>
<dbReference type="Gene3D" id="3.30.70.1070">
    <property type="entry name" value="Sporulation related repeat"/>
    <property type="match status" value="1"/>
</dbReference>
<evidence type="ECO:0000256" key="2">
    <source>
        <dbReference type="SAM" id="Phobius"/>
    </source>
</evidence>
<organism evidence="4 5">
    <name type="scientific">Aneurinibacillus aneurinilyticus</name>
    <name type="common">Bacillus aneurinolyticus</name>
    <dbReference type="NCBI Taxonomy" id="1391"/>
    <lineage>
        <taxon>Bacteria</taxon>
        <taxon>Bacillati</taxon>
        <taxon>Bacillota</taxon>
        <taxon>Bacilli</taxon>
        <taxon>Bacillales</taxon>
        <taxon>Paenibacillaceae</taxon>
        <taxon>Aneurinibacillus group</taxon>
        <taxon>Aneurinibacillus</taxon>
    </lineage>
</organism>
<dbReference type="PROSITE" id="PS51724">
    <property type="entry name" value="SPOR"/>
    <property type="match status" value="1"/>
</dbReference>
<evidence type="ECO:0000256" key="1">
    <source>
        <dbReference type="SAM" id="MobiDB-lite"/>
    </source>
</evidence>
<proteinExistence type="predicted"/>
<dbReference type="GeneID" id="92839451"/>
<keyword evidence="2" id="KW-1133">Transmembrane helix</keyword>
<keyword evidence="2" id="KW-0812">Transmembrane</keyword>
<dbReference type="AlphaFoldDB" id="A0A848CNP3"/>
<evidence type="ECO:0000259" key="3">
    <source>
        <dbReference type="PROSITE" id="PS51724"/>
    </source>
</evidence>
<gene>
    <name evidence="4" type="ORF">HF838_12120</name>
</gene>
<protein>
    <recommendedName>
        <fullName evidence="3">SPOR domain-containing protein</fullName>
    </recommendedName>
</protein>
<keyword evidence="2" id="KW-0472">Membrane</keyword>
<feature type="region of interest" description="Disordered" evidence="1">
    <location>
        <begin position="1"/>
        <end position="34"/>
    </location>
</feature>
<sequence>MKNIPAYKIRIRPETEQSQSGARAPAAPHKPKIKLNQSPVAVIRPESEPVIGSGTEEPESRFTENITSLPMMERPDINIEEIETIDFRSSRPSPFMKKKWTGHTFKPPKNIFRFAAVAGGAVAVGLLLGYVVLQTFTMEPSNPEEKVPVILEQAKQNPQGKAGVQEIGQLAQDKTAGQAANAASSEQAKANELVDKPKTKPVMVTLPAVPLYLIQGGVFSTKAGAEQERTVFQQKGWPTHMEEEAGKHALFLGVSASRDDALSLAEAYRASKQEVYIKEKSLPAGTVTLNVPLGMSADATEEIKRLGQAQANLFQIVSQSIGDGFKGGKISQDTLDKVLARHQEALKQGRRVTEVLDEQQKTFLQSALNEMTTAVTTLQQFAGQPNRTYLWQAEENMLRFISSYKKWQQVMTG</sequence>
<dbReference type="RefSeq" id="WP_021621869.1">
    <property type="nucleotide sequence ID" value="NZ_CABKST010000151.1"/>
</dbReference>
<evidence type="ECO:0000313" key="5">
    <source>
        <dbReference type="Proteomes" id="UP000561326"/>
    </source>
</evidence>
<reference evidence="4 5" key="1">
    <citation type="submission" date="2020-04" db="EMBL/GenBank/DDBJ databases">
        <authorList>
            <person name="Hitch T.C.A."/>
            <person name="Wylensek D."/>
            <person name="Clavel T."/>
        </authorList>
    </citation>
    <scope>NUCLEOTIDE SEQUENCE [LARGE SCALE GENOMIC DNA]</scope>
    <source>
        <strain evidence="4 5">WB01_D5_05</strain>
    </source>
</reference>
<dbReference type="GO" id="GO:0042834">
    <property type="term" value="F:peptidoglycan binding"/>
    <property type="evidence" value="ECO:0007669"/>
    <property type="project" value="InterPro"/>
</dbReference>
<feature type="domain" description="SPOR" evidence="3">
    <location>
        <begin position="206"/>
        <end position="281"/>
    </location>
</feature>
<dbReference type="Proteomes" id="UP000561326">
    <property type="component" value="Unassembled WGS sequence"/>
</dbReference>
<name>A0A848CNP3_ANEAE</name>
<dbReference type="InterPro" id="IPR007730">
    <property type="entry name" value="SPOR-like_dom"/>
</dbReference>
<evidence type="ECO:0000313" key="4">
    <source>
        <dbReference type="EMBL" id="NME99004.1"/>
    </source>
</evidence>
<dbReference type="OrthoDB" id="2680382at2"/>
<accession>A0A848CNP3</accession>
<dbReference type="EMBL" id="JABAGO010000021">
    <property type="protein sequence ID" value="NME99004.1"/>
    <property type="molecule type" value="Genomic_DNA"/>
</dbReference>
<comment type="caution">
    <text evidence="4">The sequence shown here is derived from an EMBL/GenBank/DDBJ whole genome shotgun (WGS) entry which is preliminary data.</text>
</comment>